<proteinExistence type="predicted"/>
<dbReference type="PANTHER" id="PTHR40980:SF4">
    <property type="entry name" value="TONB-DEPENDENT RECEPTOR-LIKE BETA-BARREL DOMAIN-CONTAINING PROTEIN"/>
    <property type="match status" value="1"/>
</dbReference>
<comment type="caution">
    <text evidence="6">The sequence shown here is derived from an EMBL/GenBank/DDBJ whole genome shotgun (WGS) entry which is preliminary data.</text>
</comment>
<feature type="domain" description="Outer membrane protein beta-barrel" evidence="5">
    <location>
        <begin position="378"/>
        <end position="781"/>
    </location>
</feature>
<evidence type="ECO:0000313" key="7">
    <source>
        <dbReference type="Proteomes" id="UP000521017"/>
    </source>
</evidence>
<protein>
    <submittedName>
        <fullName evidence="6">Outer membrane receptor protein involved in Fe transport</fullName>
    </submittedName>
</protein>
<dbReference type="InterPro" id="IPR041700">
    <property type="entry name" value="OMP_b-brl_3"/>
</dbReference>
<dbReference type="EMBL" id="JACHCC010000005">
    <property type="protein sequence ID" value="MBB6499939.1"/>
    <property type="molecule type" value="Genomic_DNA"/>
</dbReference>
<feature type="chain" id="PRO_5031099078" evidence="4">
    <location>
        <begin position="20"/>
        <end position="805"/>
    </location>
</feature>
<dbReference type="GO" id="GO:0009279">
    <property type="term" value="C:cell outer membrane"/>
    <property type="evidence" value="ECO:0007669"/>
    <property type="project" value="UniProtKB-SubCell"/>
</dbReference>
<evidence type="ECO:0000313" key="6">
    <source>
        <dbReference type="EMBL" id="MBB6499939.1"/>
    </source>
</evidence>
<dbReference type="Gene3D" id="2.60.40.1120">
    <property type="entry name" value="Carboxypeptidase-like, regulatory domain"/>
    <property type="match status" value="1"/>
</dbReference>
<gene>
    <name evidence="6" type="ORF">HDF25_002083</name>
</gene>
<dbReference type="Pfam" id="PF13620">
    <property type="entry name" value="CarboxypepD_reg"/>
    <property type="match status" value="1"/>
</dbReference>
<accession>A0A7X0MI97</accession>
<keyword evidence="3" id="KW-0998">Cell outer membrane</keyword>
<dbReference type="RefSeq" id="WP_184624664.1">
    <property type="nucleotide sequence ID" value="NZ_JACHCC010000005.1"/>
</dbReference>
<dbReference type="PANTHER" id="PTHR40980">
    <property type="entry name" value="PLUG DOMAIN-CONTAINING PROTEIN"/>
    <property type="match status" value="1"/>
</dbReference>
<dbReference type="Pfam" id="PF14905">
    <property type="entry name" value="OMP_b-brl_3"/>
    <property type="match status" value="1"/>
</dbReference>
<comment type="subcellular location">
    <subcellularLocation>
        <location evidence="1">Cell outer membrane</location>
    </subcellularLocation>
</comment>
<keyword evidence="2" id="KW-0472">Membrane</keyword>
<evidence type="ECO:0000256" key="1">
    <source>
        <dbReference type="ARBA" id="ARBA00004442"/>
    </source>
</evidence>
<dbReference type="InterPro" id="IPR037066">
    <property type="entry name" value="Plug_dom_sf"/>
</dbReference>
<keyword evidence="6" id="KW-0675">Receptor</keyword>
<feature type="signal peptide" evidence="4">
    <location>
        <begin position="1"/>
        <end position="19"/>
    </location>
</feature>
<evidence type="ECO:0000256" key="2">
    <source>
        <dbReference type="ARBA" id="ARBA00023136"/>
    </source>
</evidence>
<dbReference type="AlphaFoldDB" id="A0A7X0MI97"/>
<organism evidence="6 7">
    <name type="scientific">Pedobacter cryoconitis</name>
    <dbReference type="NCBI Taxonomy" id="188932"/>
    <lineage>
        <taxon>Bacteria</taxon>
        <taxon>Pseudomonadati</taxon>
        <taxon>Bacteroidota</taxon>
        <taxon>Sphingobacteriia</taxon>
        <taxon>Sphingobacteriales</taxon>
        <taxon>Sphingobacteriaceae</taxon>
        <taxon>Pedobacter</taxon>
    </lineage>
</organism>
<evidence type="ECO:0000256" key="4">
    <source>
        <dbReference type="SAM" id="SignalP"/>
    </source>
</evidence>
<dbReference type="InterPro" id="IPR008969">
    <property type="entry name" value="CarboxyPept-like_regulatory"/>
</dbReference>
<evidence type="ECO:0000259" key="5">
    <source>
        <dbReference type="Pfam" id="PF14905"/>
    </source>
</evidence>
<dbReference type="SUPFAM" id="SSF49464">
    <property type="entry name" value="Carboxypeptidase regulatory domain-like"/>
    <property type="match status" value="1"/>
</dbReference>
<reference evidence="6 7" key="1">
    <citation type="submission" date="2020-08" db="EMBL/GenBank/DDBJ databases">
        <title>Genomic Encyclopedia of Type Strains, Phase IV (KMG-V): Genome sequencing to study the core and pangenomes of soil and plant-associated prokaryotes.</title>
        <authorList>
            <person name="Whitman W."/>
        </authorList>
    </citation>
    <scope>NUCLEOTIDE SEQUENCE [LARGE SCALE GENOMIC DNA]</scope>
    <source>
        <strain evidence="6 7">M2T3</strain>
    </source>
</reference>
<dbReference type="Gene3D" id="2.170.130.10">
    <property type="entry name" value="TonB-dependent receptor, plug domain"/>
    <property type="match status" value="1"/>
</dbReference>
<name>A0A7X0MI97_9SPHI</name>
<keyword evidence="4" id="KW-0732">Signal</keyword>
<dbReference type="InterPro" id="IPR036942">
    <property type="entry name" value="Beta-barrel_TonB_sf"/>
</dbReference>
<evidence type="ECO:0000256" key="3">
    <source>
        <dbReference type="ARBA" id="ARBA00023237"/>
    </source>
</evidence>
<dbReference type="Proteomes" id="UP000521017">
    <property type="component" value="Unassembled WGS sequence"/>
</dbReference>
<dbReference type="SUPFAM" id="SSF56935">
    <property type="entry name" value="Porins"/>
    <property type="match status" value="1"/>
</dbReference>
<sequence length="805" mass="90669">MKSLITIALLLLINGSLSAQFKLSGTVHDNLNLPLPYAGVTLSNLASHQVQTMTTDSAGFFSFNQIKPGQYQLNSSYTGFQPVNLILSLQADTLIKLQLIPAEKQLNEVTVTATKAMLTNNKEKLTYNVSSSITATGTDGLTAVSQVPGVKVSNNEISSAGKGQLKVTINGQLVQLTGLDLMRYLKSMSASQISKIELIKNPSASYDADGNAGIINIVTKQSKKQGYSGNVQFNAKRWIHDQKTIYGTSNYYALNGGANLYYNSEKLSVYGNLNLDQDHHLEGFRTDIYYPKQTWLQSDTGNYTYKNINLIAGADYKLSPKTSIGFSYLGGRNVYDGSDHVNNPIYNSSGKLDSTLKTYATYHPIANSNSVNMHTVINFDTTGKKLLLNADYYNYYRTDRSDFESNSYLPGNSTPVNDTRYFDTNKQNINIYTFKADAELPTRYGALAFGGKLSFINNYSNAFYYKKINDKDLIYDTNLSNEFDYRENTQSLYANISQEKNKWKYQAGLRAEITQTKGYSYTINQTTNNNYVKLFPSLLISYQAGQDDSFSFTYGKRINRPSFWNLNPFKSLYTAYSYGQGNPYLQPEYNNNFELSHTYRNNLTSALFLNITDNGFNSVTIARPDTNLVYTTPLNFIKTYRYGLTESYSLKLVKWLENNNQATFFHTNAYSDNSSFNNIKGYGLYLSTSNTVYFNEDKTFAAAANFWYQFPEIDHIGRSGTSYKLDLGLTALAFQKNLNITLNVNDVFKSSATNVTTYVNGIKQKFTNFQINRYAQLSLSYRFGNKQTKSKTRETGNADELGRNH</sequence>
<dbReference type="Gene3D" id="2.40.170.20">
    <property type="entry name" value="TonB-dependent receptor, beta-barrel domain"/>
    <property type="match status" value="1"/>
</dbReference>